<accession>A0AAW1QSN1</accession>
<reference evidence="1 2" key="1">
    <citation type="journal article" date="2024" name="Nat. Commun.">
        <title>Phylogenomics reveals the evolutionary origins of lichenization in chlorophyte algae.</title>
        <authorList>
            <person name="Puginier C."/>
            <person name="Libourel C."/>
            <person name="Otte J."/>
            <person name="Skaloud P."/>
            <person name="Haon M."/>
            <person name="Grisel S."/>
            <person name="Petersen M."/>
            <person name="Berrin J.G."/>
            <person name="Delaux P.M."/>
            <person name="Dal Grande F."/>
            <person name="Keller J."/>
        </authorList>
    </citation>
    <scope>NUCLEOTIDE SEQUENCE [LARGE SCALE GENOMIC DNA]</scope>
    <source>
        <strain evidence="1 2">SAG 2043</strain>
    </source>
</reference>
<dbReference type="Proteomes" id="UP001489004">
    <property type="component" value="Unassembled WGS sequence"/>
</dbReference>
<name>A0AAW1QSN1_9CHLO</name>
<evidence type="ECO:0000313" key="1">
    <source>
        <dbReference type="EMBL" id="KAK9824505.1"/>
    </source>
</evidence>
<dbReference type="EMBL" id="JALJOR010000002">
    <property type="protein sequence ID" value="KAK9824505.1"/>
    <property type="molecule type" value="Genomic_DNA"/>
</dbReference>
<protein>
    <submittedName>
        <fullName evidence="1">Uncharacterized protein</fullName>
    </submittedName>
</protein>
<keyword evidence="2" id="KW-1185">Reference proteome</keyword>
<evidence type="ECO:0000313" key="2">
    <source>
        <dbReference type="Proteomes" id="UP001489004"/>
    </source>
</evidence>
<sequence>MVKRGLSDCESPVQTCKRSCQLGIAGSPHRRSCQRDVGEAARQSEIAAFLEHIGVHGLAMECDDPCSSHWADSAVSEQAWCCVAELNLMLNAYQHRFSELVLRSYHSFTRGSKAGVFAKLLASYNCGYLGRDRFSSHGGALPLHMRISSAILQQAFHNHQEGEAPRHVSSRPAVTLYVPEFMA</sequence>
<comment type="caution">
    <text evidence="1">The sequence shown here is derived from an EMBL/GenBank/DDBJ whole genome shotgun (WGS) entry which is preliminary data.</text>
</comment>
<proteinExistence type="predicted"/>
<dbReference type="AlphaFoldDB" id="A0AAW1QSN1"/>
<organism evidence="1 2">
    <name type="scientific">[Myrmecia] bisecta</name>
    <dbReference type="NCBI Taxonomy" id="41462"/>
    <lineage>
        <taxon>Eukaryota</taxon>
        <taxon>Viridiplantae</taxon>
        <taxon>Chlorophyta</taxon>
        <taxon>core chlorophytes</taxon>
        <taxon>Trebouxiophyceae</taxon>
        <taxon>Trebouxiales</taxon>
        <taxon>Trebouxiaceae</taxon>
        <taxon>Myrmecia</taxon>
    </lineage>
</organism>
<gene>
    <name evidence="1" type="ORF">WJX72_010931</name>
</gene>